<comment type="similarity">
    <text evidence="8">Belongs to the protein kinase superfamily. CAMK Ser/Thr protein kinase family. Smok subfamily.</text>
</comment>
<feature type="domain" description="UBA" evidence="13">
    <location>
        <begin position="188"/>
        <end position="228"/>
    </location>
</feature>
<feature type="compositionally biased region" description="Low complexity" evidence="11">
    <location>
        <begin position="292"/>
        <end position="308"/>
    </location>
</feature>
<evidence type="ECO:0000259" key="13">
    <source>
        <dbReference type="PROSITE" id="PS50030"/>
    </source>
</evidence>
<dbReference type="InterPro" id="IPR011009">
    <property type="entry name" value="Kinase-like_dom_sf"/>
</dbReference>
<keyword evidence="5 14" id="KW-0418">Kinase</keyword>
<dbReference type="EMBL" id="SKCS01000423">
    <property type="protein sequence ID" value="TNN07695.1"/>
    <property type="molecule type" value="Genomic_DNA"/>
</dbReference>
<accession>A0A4Z2CU19</accession>
<dbReference type="Proteomes" id="UP000311919">
    <property type="component" value="Unassembled WGS sequence"/>
</dbReference>
<dbReference type="InterPro" id="IPR008271">
    <property type="entry name" value="Ser/Thr_kinase_AS"/>
</dbReference>
<evidence type="ECO:0000256" key="11">
    <source>
        <dbReference type="SAM" id="MobiDB-lite"/>
    </source>
</evidence>
<feature type="compositionally biased region" description="Polar residues" evidence="11">
    <location>
        <begin position="393"/>
        <end position="414"/>
    </location>
</feature>
<comment type="function">
    <text evidence="7">May play a role in sperm motility, especially in the regulation of flagellar function.</text>
</comment>
<evidence type="ECO:0000256" key="5">
    <source>
        <dbReference type="ARBA" id="ARBA00022777"/>
    </source>
</evidence>
<dbReference type="FunFam" id="1.10.8.10:FF:000005">
    <property type="entry name" value="Non-specific serine/threonine protein kinase"/>
    <property type="match status" value="1"/>
</dbReference>
<evidence type="ECO:0000256" key="4">
    <source>
        <dbReference type="ARBA" id="ARBA00022741"/>
    </source>
</evidence>
<comment type="catalytic activity">
    <reaction evidence="9">
        <text>L-threonyl-[protein] + ATP = O-phospho-L-threonyl-[protein] + ADP + H(+)</text>
        <dbReference type="Rhea" id="RHEA:46608"/>
        <dbReference type="Rhea" id="RHEA-COMP:11060"/>
        <dbReference type="Rhea" id="RHEA-COMP:11605"/>
        <dbReference type="ChEBI" id="CHEBI:15378"/>
        <dbReference type="ChEBI" id="CHEBI:30013"/>
        <dbReference type="ChEBI" id="CHEBI:30616"/>
        <dbReference type="ChEBI" id="CHEBI:61977"/>
        <dbReference type="ChEBI" id="CHEBI:456216"/>
        <dbReference type="EC" id="2.7.11.1"/>
    </reaction>
</comment>
<feature type="compositionally biased region" description="Low complexity" evidence="11">
    <location>
        <begin position="239"/>
        <end position="255"/>
    </location>
</feature>
<reference evidence="14 15" key="1">
    <citation type="submission" date="2019-03" db="EMBL/GenBank/DDBJ databases">
        <title>An improved genome assembly of the fluke Schistosoma japonicum.</title>
        <authorList>
            <person name="Hu W."/>
            <person name="Luo F."/>
            <person name="Yin M."/>
            <person name="Mo X."/>
            <person name="Sun C."/>
            <person name="Wu Q."/>
            <person name="Zhu B."/>
            <person name="Xiang M."/>
            <person name="Wang J."/>
            <person name="Wang Y."/>
            <person name="Zhang T."/>
            <person name="Xu B."/>
            <person name="Zheng H."/>
            <person name="Feng Z."/>
        </authorList>
    </citation>
    <scope>NUCLEOTIDE SEQUENCE [LARGE SCALE GENOMIC DNA]</scope>
    <source>
        <strain evidence="14">HuSjv2</strain>
        <tissue evidence="14">Worms</tissue>
    </source>
</reference>
<keyword evidence="6" id="KW-0067">ATP-binding</keyword>
<dbReference type="PROSITE" id="PS00108">
    <property type="entry name" value="PROTEIN_KINASE_ST"/>
    <property type="match status" value="1"/>
</dbReference>
<dbReference type="PANTHER" id="PTHR24346">
    <property type="entry name" value="MAP/MICROTUBULE AFFINITY-REGULATING KINASE"/>
    <property type="match status" value="1"/>
</dbReference>
<gene>
    <name evidence="14" type="ORF">EWB00_007549</name>
</gene>
<keyword evidence="15" id="KW-1185">Reference proteome</keyword>
<dbReference type="CDD" id="cd14337">
    <property type="entry name" value="UBA_MARK_Par1"/>
    <property type="match status" value="1"/>
</dbReference>
<dbReference type="GO" id="GO:0005524">
    <property type="term" value="F:ATP binding"/>
    <property type="evidence" value="ECO:0007669"/>
    <property type="project" value="UniProtKB-KW"/>
</dbReference>
<keyword evidence="2" id="KW-0723">Serine/threonine-protein kinase</keyword>
<evidence type="ECO:0000256" key="6">
    <source>
        <dbReference type="ARBA" id="ARBA00022840"/>
    </source>
</evidence>
<feature type="compositionally biased region" description="Basic and acidic residues" evidence="11">
    <location>
        <begin position="366"/>
        <end position="375"/>
    </location>
</feature>
<dbReference type="FunFam" id="1.10.510.10:FF:000002">
    <property type="entry name" value="Non-specific serine/threonine protein kinase"/>
    <property type="match status" value="1"/>
</dbReference>
<dbReference type="SUPFAM" id="SSF56112">
    <property type="entry name" value="Protein kinase-like (PK-like)"/>
    <property type="match status" value="1"/>
</dbReference>
<feature type="region of interest" description="Disordered" evidence="11">
    <location>
        <begin position="292"/>
        <end position="327"/>
    </location>
</feature>
<sequence>EVFDHLVAHGRMKEREARAAFRQIVSAVEYCHQKKIVHRDLKAENLLFDGYFNIKLADFGFSNLFDGAKKLDTFCGSPPYAAPELFQGRKYDGPEVDVWSLGVILYTLVSGSLPFDAQHLKDLQERVLRGKYRVPFYMSTDCEALLRKLLVLNPSKRITLRNVMTDKWLNIGYEDNVLKPYVEPPTDYNDTERLEIMRKMGYRPDDVREALIKQSFNNVTAIYLLLADPKTRLTLPTGSLSPSNQSQSQQGNITSNHHHKSSSSEDVVANSTAAVGVVDEATTSKVQSILENANGNNNKLKTNQNGLTHQQKKGSEQHGDSASQFNGVRRSSGISWIKQSASAGPTSNRQEKLSVDEKSRLLPRIRVSDLRERGNDSPLDNSGQVEIDESNETTESSNCGVEQSTVRRINTFSMSDKVRPSGSDSQSPSLKCPLSRAPPMSNIPNSLTATTPITSSSENSPSKQPVDKSSSSSASSSSPSKDNNDNFKETPFLRTTS</sequence>
<feature type="region of interest" description="Disordered" evidence="11">
    <location>
        <begin position="366"/>
        <end position="497"/>
    </location>
</feature>
<dbReference type="Pfam" id="PF00069">
    <property type="entry name" value="Pkinase"/>
    <property type="match status" value="1"/>
</dbReference>
<dbReference type="SMART" id="SM00220">
    <property type="entry name" value="S_TKc"/>
    <property type="match status" value="1"/>
</dbReference>
<keyword evidence="3" id="KW-0808">Transferase</keyword>
<evidence type="ECO:0000313" key="14">
    <source>
        <dbReference type="EMBL" id="TNN07695.1"/>
    </source>
</evidence>
<dbReference type="InterPro" id="IPR000719">
    <property type="entry name" value="Prot_kinase_dom"/>
</dbReference>
<proteinExistence type="inferred from homology"/>
<dbReference type="GO" id="GO:0005737">
    <property type="term" value="C:cytoplasm"/>
    <property type="evidence" value="ECO:0007669"/>
    <property type="project" value="TreeGrafter"/>
</dbReference>
<organism evidence="14 15">
    <name type="scientific">Schistosoma japonicum</name>
    <name type="common">Blood fluke</name>
    <dbReference type="NCBI Taxonomy" id="6182"/>
    <lineage>
        <taxon>Eukaryota</taxon>
        <taxon>Metazoa</taxon>
        <taxon>Spiralia</taxon>
        <taxon>Lophotrochozoa</taxon>
        <taxon>Platyhelminthes</taxon>
        <taxon>Trematoda</taxon>
        <taxon>Digenea</taxon>
        <taxon>Strigeidida</taxon>
        <taxon>Schistosomatoidea</taxon>
        <taxon>Schistosomatidae</taxon>
        <taxon>Schistosoma</taxon>
    </lineage>
</organism>
<dbReference type="GO" id="GO:0000226">
    <property type="term" value="P:microtubule cytoskeleton organization"/>
    <property type="evidence" value="ECO:0007669"/>
    <property type="project" value="TreeGrafter"/>
</dbReference>
<feature type="compositionally biased region" description="Polar residues" evidence="11">
    <location>
        <begin position="338"/>
        <end position="348"/>
    </location>
</feature>
<evidence type="ECO:0000313" key="15">
    <source>
        <dbReference type="Proteomes" id="UP000311919"/>
    </source>
</evidence>
<dbReference type="EC" id="2.7.11.1" evidence="1"/>
<evidence type="ECO:0000256" key="3">
    <source>
        <dbReference type="ARBA" id="ARBA00022679"/>
    </source>
</evidence>
<comment type="catalytic activity">
    <reaction evidence="10">
        <text>L-seryl-[protein] + ATP = O-phospho-L-seryl-[protein] + ADP + H(+)</text>
        <dbReference type="Rhea" id="RHEA:17989"/>
        <dbReference type="Rhea" id="RHEA-COMP:9863"/>
        <dbReference type="Rhea" id="RHEA-COMP:11604"/>
        <dbReference type="ChEBI" id="CHEBI:15378"/>
        <dbReference type="ChEBI" id="CHEBI:29999"/>
        <dbReference type="ChEBI" id="CHEBI:30616"/>
        <dbReference type="ChEBI" id="CHEBI:83421"/>
        <dbReference type="ChEBI" id="CHEBI:456216"/>
        <dbReference type="EC" id="2.7.11.1"/>
    </reaction>
</comment>
<keyword evidence="4" id="KW-0547">Nucleotide-binding</keyword>
<evidence type="ECO:0000259" key="12">
    <source>
        <dbReference type="PROSITE" id="PS50011"/>
    </source>
</evidence>
<name>A0A4Z2CU19_SCHJA</name>
<dbReference type="Gene3D" id="1.10.8.10">
    <property type="entry name" value="DNA helicase RuvA subunit, C-terminal domain"/>
    <property type="match status" value="1"/>
</dbReference>
<dbReference type="AlphaFoldDB" id="A0A4Z2CU19"/>
<dbReference type="InterPro" id="IPR015940">
    <property type="entry name" value="UBA"/>
</dbReference>
<dbReference type="GO" id="GO:0050321">
    <property type="term" value="F:tau-protein kinase activity"/>
    <property type="evidence" value="ECO:0007669"/>
    <property type="project" value="TreeGrafter"/>
</dbReference>
<comment type="caution">
    <text evidence="14">The sequence shown here is derived from an EMBL/GenBank/DDBJ whole genome shotgun (WGS) entry which is preliminary data.</text>
</comment>
<feature type="domain" description="Protein kinase" evidence="12">
    <location>
        <begin position="1"/>
        <end position="169"/>
    </location>
</feature>
<dbReference type="GO" id="GO:0035556">
    <property type="term" value="P:intracellular signal transduction"/>
    <property type="evidence" value="ECO:0007669"/>
    <property type="project" value="TreeGrafter"/>
</dbReference>
<dbReference type="STRING" id="6182.A0A4Z2CU19"/>
<feature type="region of interest" description="Disordered" evidence="11">
    <location>
        <begin position="338"/>
        <end position="357"/>
    </location>
</feature>
<dbReference type="Gene3D" id="1.10.510.10">
    <property type="entry name" value="Transferase(Phosphotransferase) domain 1"/>
    <property type="match status" value="1"/>
</dbReference>
<evidence type="ECO:0000256" key="1">
    <source>
        <dbReference type="ARBA" id="ARBA00012513"/>
    </source>
</evidence>
<feature type="compositionally biased region" description="Low complexity" evidence="11">
    <location>
        <begin position="460"/>
        <end position="481"/>
    </location>
</feature>
<feature type="compositionally biased region" description="Polar residues" evidence="11">
    <location>
        <begin position="442"/>
        <end position="459"/>
    </location>
</feature>
<feature type="region of interest" description="Disordered" evidence="11">
    <location>
        <begin position="236"/>
        <end position="268"/>
    </location>
</feature>
<dbReference type="OrthoDB" id="504170at2759"/>
<evidence type="ECO:0000256" key="7">
    <source>
        <dbReference type="ARBA" id="ARBA00037391"/>
    </source>
</evidence>
<evidence type="ECO:0000256" key="2">
    <source>
        <dbReference type="ARBA" id="ARBA00022527"/>
    </source>
</evidence>
<evidence type="ECO:0000256" key="10">
    <source>
        <dbReference type="ARBA" id="ARBA00048679"/>
    </source>
</evidence>
<evidence type="ECO:0000256" key="8">
    <source>
        <dbReference type="ARBA" id="ARBA00038181"/>
    </source>
</evidence>
<evidence type="ECO:0000256" key="9">
    <source>
        <dbReference type="ARBA" id="ARBA00047899"/>
    </source>
</evidence>
<feature type="non-terminal residue" evidence="14">
    <location>
        <position position="1"/>
    </location>
</feature>
<dbReference type="PROSITE" id="PS50011">
    <property type="entry name" value="PROTEIN_KINASE_DOM"/>
    <property type="match status" value="1"/>
</dbReference>
<dbReference type="PROSITE" id="PS50030">
    <property type="entry name" value="UBA"/>
    <property type="match status" value="1"/>
</dbReference>
<protein>
    <recommendedName>
        <fullName evidence="1">non-specific serine/threonine protein kinase</fullName>
        <ecNumber evidence="1">2.7.11.1</ecNumber>
    </recommendedName>
</protein>
<dbReference type="PANTHER" id="PTHR24346:SF82">
    <property type="entry name" value="KP78A-RELATED"/>
    <property type="match status" value="1"/>
</dbReference>